<organism evidence="6">
    <name type="scientific">Dissoconium aciculare CBS 342.82</name>
    <dbReference type="NCBI Taxonomy" id="1314786"/>
    <lineage>
        <taxon>Eukaryota</taxon>
        <taxon>Fungi</taxon>
        <taxon>Dikarya</taxon>
        <taxon>Ascomycota</taxon>
        <taxon>Pezizomycotina</taxon>
        <taxon>Dothideomycetes</taxon>
        <taxon>Dothideomycetidae</taxon>
        <taxon>Mycosphaerellales</taxon>
        <taxon>Dissoconiaceae</taxon>
        <taxon>Dissoconium</taxon>
    </lineage>
</organism>
<dbReference type="PANTHER" id="PTHR43669:SF3">
    <property type="entry name" value="ALCOHOL DEHYDROGENASE, PUTATIVE (AFU_ORTHOLOGUE AFUA_3G03445)-RELATED"/>
    <property type="match status" value="1"/>
</dbReference>
<protein>
    <submittedName>
        <fullName evidence="6">NAD(P)-binding protein</fullName>
    </submittedName>
</protein>
<dbReference type="PRINTS" id="PR00081">
    <property type="entry name" value="GDHRDH"/>
</dbReference>
<comment type="similarity">
    <text evidence="1 4">Belongs to the short-chain dehydrogenases/reductases (SDR) family.</text>
</comment>
<evidence type="ECO:0000256" key="2">
    <source>
        <dbReference type="ARBA" id="ARBA00022857"/>
    </source>
</evidence>
<dbReference type="Pfam" id="PF00106">
    <property type="entry name" value="adh_short"/>
    <property type="match status" value="1"/>
</dbReference>
<dbReference type="PANTHER" id="PTHR43669">
    <property type="entry name" value="5-KETO-D-GLUCONATE 5-REDUCTASE"/>
    <property type="match status" value="1"/>
</dbReference>
<dbReference type="FunFam" id="3.40.50.720:FF:000084">
    <property type="entry name" value="Short-chain dehydrogenase reductase"/>
    <property type="match status" value="1"/>
</dbReference>
<dbReference type="PRINTS" id="PR00080">
    <property type="entry name" value="SDRFAMILY"/>
</dbReference>
<name>A0A6J3MJG3_9PEZI</name>
<dbReference type="InterPro" id="IPR036291">
    <property type="entry name" value="NAD(P)-bd_dom_sf"/>
</dbReference>
<dbReference type="InterPro" id="IPR002347">
    <property type="entry name" value="SDR_fam"/>
</dbReference>
<dbReference type="Proteomes" id="UP000504637">
    <property type="component" value="Unplaced"/>
</dbReference>
<accession>A0A6J3MJG3</accession>
<reference evidence="6" key="2">
    <citation type="submission" date="2020-04" db="EMBL/GenBank/DDBJ databases">
        <authorList>
            <consortium name="NCBI Genome Project"/>
        </authorList>
    </citation>
    <scope>NUCLEOTIDE SEQUENCE</scope>
    <source>
        <strain evidence="6">CBS 342.82</strain>
    </source>
</reference>
<dbReference type="AlphaFoldDB" id="A0A6J3MJG3"/>
<evidence type="ECO:0000313" key="5">
    <source>
        <dbReference type="Proteomes" id="UP000504637"/>
    </source>
</evidence>
<dbReference type="PROSITE" id="PS00061">
    <property type="entry name" value="ADH_SHORT"/>
    <property type="match status" value="1"/>
</dbReference>
<dbReference type="Gene3D" id="3.40.50.720">
    <property type="entry name" value="NAD(P)-binding Rossmann-like Domain"/>
    <property type="match status" value="1"/>
</dbReference>
<keyword evidence="5" id="KW-1185">Reference proteome</keyword>
<evidence type="ECO:0000256" key="3">
    <source>
        <dbReference type="ARBA" id="ARBA00023002"/>
    </source>
</evidence>
<keyword evidence="2" id="KW-0521">NADP</keyword>
<evidence type="ECO:0000256" key="4">
    <source>
        <dbReference type="RuleBase" id="RU000363"/>
    </source>
</evidence>
<sequence length="244" mass="25647">MAAPAPVSNSQHANRTVLVTGGGGGLGRVIVEHFLSVGANVVTCDINAELLADFTAKVTSAYPEKTLAVQCDITSEAALDELFAQIETKFGKLDYVVNSAGIMDRFDPAGTIDRALFERVLAVNLIAPTMISKRAINLMQKHQIQGGAIVNIASIAAFKGGAAGAAYTASKHGILGLTRNTAAFYHNKGIRCNAIQAGAMATNIGNSMAGGYNQQGLELAMRQCKICTRKATVCHHADHLMLCS</sequence>
<gene>
    <name evidence="6" type="ORF">K489DRAFT_310422</name>
</gene>
<dbReference type="CDD" id="cd05233">
    <property type="entry name" value="SDR_c"/>
    <property type="match status" value="1"/>
</dbReference>
<evidence type="ECO:0000313" key="6">
    <source>
        <dbReference type="RefSeq" id="XP_033464925.1"/>
    </source>
</evidence>
<evidence type="ECO:0000256" key="1">
    <source>
        <dbReference type="ARBA" id="ARBA00006484"/>
    </source>
</evidence>
<dbReference type="GO" id="GO:0016491">
    <property type="term" value="F:oxidoreductase activity"/>
    <property type="evidence" value="ECO:0007669"/>
    <property type="project" value="UniProtKB-KW"/>
</dbReference>
<dbReference type="RefSeq" id="XP_033464925.1">
    <property type="nucleotide sequence ID" value="XM_033600702.1"/>
</dbReference>
<dbReference type="OrthoDB" id="417891at2759"/>
<keyword evidence="3" id="KW-0560">Oxidoreductase</keyword>
<dbReference type="InterPro" id="IPR020904">
    <property type="entry name" value="Sc_DH/Rdtase_CS"/>
</dbReference>
<reference evidence="6" key="1">
    <citation type="submission" date="2020-01" db="EMBL/GenBank/DDBJ databases">
        <authorList>
            <consortium name="DOE Joint Genome Institute"/>
            <person name="Haridas S."/>
            <person name="Albert R."/>
            <person name="Binder M."/>
            <person name="Bloem J."/>
            <person name="Labutti K."/>
            <person name="Salamov A."/>
            <person name="Andreopoulos B."/>
            <person name="Baker S.E."/>
            <person name="Barry K."/>
            <person name="Bills G."/>
            <person name="Bluhm B.H."/>
            <person name="Cannon C."/>
            <person name="Castanera R."/>
            <person name="Culley D.E."/>
            <person name="Daum C."/>
            <person name="Ezra D."/>
            <person name="Gonzalez J.B."/>
            <person name="Henrissat B."/>
            <person name="Kuo A."/>
            <person name="Liang C."/>
            <person name="Lipzen A."/>
            <person name="Lutzoni F."/>
            <person name="Magnuson J."/>
            <person name="Mondo S."/>
            <person name="Nolan M."/>
            <person name="Ohm R."/>
            <person name="Pangilinan J."/>
            <person name="Park H.-J."/>
            <person name="Ramirez L."/>
            <person name="Alfaro M."/>
            <person name="Sun H."/>
            <person name="Tritt A."/>
            <person name="Yoshinaga Y."/>
            <person name="Zwiers L.-H."/>
            <person name="Turgeon B.G."/>
            <person name="Goodwin S.B."/>
            <person name="Spatafora J.W."/>
            <person name="Crous P.W."/>
            <person name="Grigoriev I.V."/>
        </authorList>
    </citation>
    <scope>NUCLEOTIDE SEQUENCE</scope>
    <source>
        <strain evidence="6">CBS 342.82</strain>
    </source>
</reference>
<dbReference type="SUPFAM" id="SSF51735">
    <property type="entry name" value="NAD(P)-binding Rossmann-fold domains"/>
    <property type="match status" value="1"/>
</dbReference>
<reference evidence="6" key="3">
    <citation type="submission" date="2025-08" db="UniProtKB">
        <authorList>
            <consortium name="RefSeq"/>
        </authorList>
    </citation>
    <scope>IDENTIFICATION</scope>
    <source>
        <strain evidence="6">CBS 342.82</strain>
    </source>
</reference>
<proteinExistence type="inferred from homology"/>
<dbReference type="GeneID" id="54358502"/>